<keyword evidence="1" id="KW-0732">Signal</keyword>
<feature type="signal peptide" evidence="1">
    <location>
        <begin position="1"/>
        <end position="27"/>
    </location>
</feature>
<feature type="domain" description="ATPase AAA-type core" evidence="2">
    <location>
        <begin position="93"/>
        <end position="167"/>
    </location>
</feature>
<comment type="caution">
    <text evidence="3">The sequence shown here is derived from an EMBL/GenBank/DDBJ whole genome shotgun (WGS) entry which is preliminary data.</text>
</comment>
<dbReference type="SUPFAM" id="SSF52540">
    <property type="entry name" value="P-loop containing nucleoside triphosphate hydrolases"/>
    <property type="match status" value="1"/>
</dbReference>
<dbReference type="GO" id="GO:0016887">
    <property type="term" value="F:ATP hydrolysis activity"/>
    <property type="evidence" value="ECO:0007669"/>
    <property type="project" value="InterPro"/>
</dbReference>
<feature type="chain" id="PRO_5024459077" evidence="1">
    <location>
        <begin position="28"/>
        <end position="398"/>
    </location>
</feature>
<keyword evidence="4" id="KW-1185">Reference proteome</keyword>
<reference evidence="3 4" key="1">
    <citation type="submission" date="2019-09" db="EMBL/GenBank/DDBJ databases">
        <title>Genome sequence of Rhodovastum atsumiense, a diverse member of the Acetobacteraceae family of non-sulfur purple photosynthetic bacteria.</title>
        <authorList>
            <person name="Meyer T."/>
            <person name="Kyndt J."/>
        </authorList>
    </citation>
    <scope>NUCLEOTIDE SEQUENCE [LARGE SCALE GENOMIC DNA]</scope>
    <source>
        <strain evidence="3 4">DSM 21279</strain>
    </source>
</reference>
<dbReference type="Gene3D" id="3.40.50.300">
    <property type="entry name" value="P-loop containing nucleotide triphosphate hydrolases"/>
    <property type="match status" value="1"/>
</dbReference>
<dbReference type="Proteomes" id="UP000325255">
    <property type="component" value="Unassembled WGS sequence"/>
</dbReference>
<dbReference type="InterPro" id="IPR027417">
    <property type="entry name" value="P-loop_NTPase"/>
</dbReference>
<dbReference type="OrthoDB" id="9808317at2"/>
<accession>A0A5M6IKG0</accession>
<dbReference type="GO" id="GO:0005524">
    <property type="term" value="F:ATP binding"/>
    <property type="evidence" value="ECO:0007669"/>
    <property type="project" value="InterPro"/>
</dbReference>
<name>A0A5M6IKG0_9PROT</name>
<organism evidence="3 4">
    <name type="scientific">Rhodovastum atsumiense</name>
    <dbReference type="NCBI Taxonomy" id="504468"/>
    <lineage>
        <taxon>Bacteria</taxon>
        <taxon>Pseudomonadati</taxon>
        <taxon>Pseudomonadota</taxon>
        <taxon>Alphaproteobacteria</taxon>
        <taxon>Acetobacterales</taxon>
        <taxon>Acetobacteraceae</taxon>
        <taxon>Rhodovastum</taxon>
    </lineage>
</organism>
<proteinExistence type="predicted"/>
<gene>
    <name evidence="3" type="ORF">F1189_27890</name>
</gene>
<evidence type="ECO:0000313" key="4">
    <source>
        <dbReference type="Proteomes" id="UP000325255"/>
    </source>
</evidence>
<evidence type="ECO:0000313" key="3">
    <source>
        <dbReference type="EMBL" id="KAA5608672.1"/>
    </source>
</evidence>
<evidence type="ECO:0000259" key="2">
    <source>
        <dbReference type="Pfam" id="PF00004"/>
    </source>
</evidence>
<evidence type="ECO:0000256" key="1">
    <source>
        <dbReference type="SAM" id="SignalP"/>
    </source>
</evidence>
<sequence length="398" mass="43491">MPPRRPRTGKRWVLAMLAGCCAPAARGCGPALRARWPAGSGRRLARGVQPRSWKRRKMKLAEFETVLLEILRHNQRLAEAGAPVTSFLIPMAWGDPGLGKTTIVEAVAATLGWQVIQADLATRDPAELGGMPWVENGRAIRCRPDWLPDSGQGILFLDELPQAGVANMNIGATLVREHRIGEHHLPRSWMVVCAGNFQHNRAGTSAMPSHLRNRLLHLTIEADANAWAQWASRKGLDPMLIAYNRFRAAEYHHRFCATSNAYPTPRSWEMGSQVLGLDLPEALRRECLDGTVGEAAGADFAGFRQVCQSLPDVQAIIADPTTAPIPSDAMTLYALMGALAYNARPGNFAAIIAYLDRLPEQEFAVAGVLDATARDETLRLTTAYTRWAAAHGELLSAS</sequence>
<dbReference type="AlphaFoldDB" id="A0A5M6IKG0"/>
<protein>
    <submittedName>
        <fullName evidence="3">AAA family ATPase</fullName>
    </submittedName>
</protein>
<dbReference type="InterPro" id="IPR003959">
    <property type="entry name" value="ATPase_AAA_core"/>
</dbReference>
<dbReference type="Pfam" id="PF00004">
    <property type="entry name" value="AAA"/>
    <property type="match status" value="1"/>
</dbReference>
<dbReference type="EMBL" id="VWPK01000072">
    <property type="protein sequence ID" value="KAA5608672.1"/>
    <property type="molecule type" value="Genomic_DNA"/>
</dbReference>